<evidence type="ECO:0000313" key="2">
    <source>
        <dbReference type="Proteomes" id="UP000324800"/>
    </source>
</evidence>
<name>A0A5J4U199_9EUKA</name>
<protein>
    <recommendedName>
        <fullName evidence="3">B30.2/SPRY domain-containing protein</fullName>
    </recommendedName>
</protein>
<dbReference type="InterPro" id="IPR043136">
    <property type="entry name" value="B30.2/SPRY_sf"/>
</dbReference>
<dbReference type="SUPFAM" id="SSF49899">
    <property type="entry name" value="Concanavalin A-like lectins/glucanases"/>
    <property type="match status" value="1"/>
</dbReference>
<dbReference type="AlphaFoldDB" id="A0A5J4U199"/>
<dbReference type="InterPro" id="IPR013320">
    <property type="entry name" value="ConA-like_dom_sf"/>
</dbReference>
<sequence>MGQTNSMTVLSEYKVIGGLLGLGPDIFLEILSEIRYYQYLIQLLGGCVGIAQETYNFPVGTFANYCPHNQHIGIYYGSGLYGAVCCKGTETKGNSYFYNNQTVKLEFDSEKGTLIFFVNGLQQPVYISGIKEKVRFVIFMFWEGSSCTIKSLKNLKSPTSGHVKNEKAIQW</sequence>
<dbReference type="Gene3D" id="2.60.120.920">
    <property type="match status" value="1"/>
</dbReference>
<gene>
    <name evidence="1" type="ORF">EZS28_040424</name>
</gene>
<organism evidence="1 2">
    <name type="scientific">Streblomastix strix</name>
    <dbReference type="NCBI Taxonomy" id="222440"/>
    <lineage>
        <taxon>Eukaryota</taxon>
        <taxon>Metamonada</taxon>
        <taxon>Preaxostyla</taxon>
        <taxon>Oxymonadida</taxon>
        <taxon>Streblomastigidae</taxon>
        <taxon>Streblomastix</taxon>
    </lineage>
</organism>
<dbReference type="Proteomes" id="UP000324800">
    <property type="component" value="Unassembled WGS sequence"/>
</dbReference>
<evidence type="ECO:0008006" key="3">
    <source>
        <dbReference type="Google" id="ProtNLM"/>
    </source>
</evidence>
<dbReference type="EMBL" id="SNRW01022128">
    <property type="protein sequence ID" value="KAA6364049.1"/>
    <property type="molecule type" value="Genomic_DNA"/>
</dbReference>
<proteinExistence type="predicted"/>
<reference evidence="1 2" key="1">
    <citation type="submission" date="2019-03" db="EMBL/GenBank/DDBJ databases">
        <title>Single cell metagenomics reveals metabolic interactions within the superorganism composed of flagellate Streblomastix strix and complex community of Bacteroidetes bacteria on its surface.</title>
        <authorList>
            <person name="Treitli S.C."/>
            <person name="Kolisko M."/>
            <person name="Husnik F."/>
            <person name="Keeling P."/>
            <person name="Hampl V."/>
        </authorList>
    </citation>
    <scope>NUCLEOTIDE SEQUENCE [LARGE SCALE GENOMIC DNA]</scope>
    <source>
        <strain evidence="1">ST1C</strain>
    </source>
</reference>
<accession>A0A5J4U199</accession>
<comment type="caution">
    <text evidence="1">The sequence shown here is derived from an EMBL/GenBank/DDBJ whole genome shotgun (WGS) entry which is preliminary data.</text>
</comment>
<evidence type="ECO:0000313" key="1">
    <source>
        <dbReference type="EMBL" id="KAA6364049.1"/>
    </source>
</evidence>